<keyword evidence="3 4" id="KW-0413">Isomerase</keyword>
<comment type="caution">
    <text evidence="6">The sequence shown here is derived from an EMBL/GenBank/DDBJ whole genome shotgun (WGS) entry which is preliminary data.</text>
</comment>
<dbReference type="PANTHER" id="PTHR11142">
    <property type="entry name" value="PSEUDOURIDYLATE SYNTHASE"/>
    <property type="match status" value="1"/>
</dbReference>
<dbReference type="InterPro" id="IPR020095">
    <property type="entry name" value="PsdUridine_synth_TruA_C"/>
</dbReference>
<dbReference type="GO" id="GO:0005634">
    <property type="term" value="C:nucleus"/>
    <property type="evidence" value="ECO:0007669"/>
    <property type="project" value="TreeGrafter"/>
</dbReference>
<evidence type="ECO:0000256" key="1">
    <source>
        <dbReference type="ARBA" id="ARBA00009375"/>
    </source>
</evidence>
<dbReference type="RefSeq" id="XP_068349610.1">
    <property type="nucleotide sequence ID" value="XM_068511354.1"/>
</dbReference>
<dbReference type="EC" id="5.4.99.12" evidence="4"/>
<protein>
    <recommendedName>
        <fullName evidence="4">tRNA pseudouridine synthase</fullName>
        <ecNumber evidence="4">5.4.99.12</ecNumber>
    </recommendedName>
</protein>
<accession>A0A1J4JCS2</accession>
<dbReference type="GO" id="GO:0003723">
    <property type="term" value="F:RNA binding"/>
    <property type="evidence" value="ECO:0007669"/>
    <property type="project" value="InterPro"/>
</dbReference>
<keyword evidence="2 4" id="KW-0819">tRNA processing</keyword>
<dbReference type="GO" id="GO:0031119">
    <property type="term" value="P:tRNA pseudouridine synthesis"/>
    <property type="evidence" value="ECO:0007669"/>
    <property type="project" value="TreeGrafter"/>
</dbReference>
<reference evidence="6" key="1">
    <citation type="submission" date="2016-10" db="EMBL/GenBank/DDBJ databases">
        <authorList>
            <person name="Benchimol M."/>
            <person name="Almeida L.G."/>
            <person name="Vasconcelos A.T."/>
            <person name="Perreira-Neves A."/>
            <person name="Rosa I.A."/>
            <person name="Tasca T."/>
            <person name="Bogo M.R."/>
            <person name="de Souza W."/>
        </authorList>
    </citation>
    <scope>NUCLEOTIDE SEQUENCE [LARGE SCALE GENOMIC DNA]</scope>
    <source>
        <strain evidence="6">K</strain>
    </source>
</reference>
<dbReference type="InterPro" id="IPR020097">
    <property type="entry name" value="PsdUridine_synth_TruA_a/b_dom"/>
</dbReference>
<feature type="domain" description="Pseudouridine synthase I TruA alpha/beta" evidence="5">
    <location>
        <begin position="173"/>
        <end position="280"/>
    </location>
</feature>
<evidence type="ECO:0000313" key="7">
    <source>
        <dbReference type="Proteomes" id="UP000179807"/>
    </source>
</evidence>
<keyword evidence="7" id="KW-1185">Reference proteome</keyword>
<name>A0A1J4JCS2_9EUKA</name>
<comment type="similarity">
    <text evidence="1 4">Belongs to the tRNA pseudouridine synthase TruA family.</text>
</comment>
<dbReference type="Pfam" id="PF01416">
    <property type="entry name" value="PseudoU_synth_1"/>
    <property type="match status" value="1"/>
</dbReference>
<dbReference type="PANTHER" id="PTHR11142:SF4">
    <property type="entry name" value="PSEUDOURIDYLATE SYNTHASE 1 HOMOLOG"/>
    <property type="match status" value="1"/>
</dbReference>
<dbReference type="SUPFAM" id="SSF55120">
    <property type="entry name" value="Pseudouridine synthase"/>
    <property type="match status" value="1"/>
</dbReference>
<dbReference type="Proteomes" id="UP000179807">
    <property type="component" value="Unassembled WGS sequence"/>
</dbReference>
<evidence type="ECO:0000313" key="6">
    <source>
        <dbReference type="EMBL" id="OHS96473.1"/>
    </source>
</evidence>
<dbReference type="EMBL" id="MLAK01001173">
    <property type="protein sequence ID" value="OHS96473.1"/>
    <property type="molecule type" value="Genomic_DNA"/>
</dbReference>
<dbReference type="InterPro" id="IPR001406">
    <property type="entry name" value="PsdUridine_synth_TruA"/>
</dbReference>
<gene>
    <name evidence="6" type="ORF">TRFO_37327</name>
</gene>
<dbReference type="GeneID" id="94846058"/>
<evidence type="ECO:0000259" key="5">
    <source>
        <dbReference type="Pfam" id="PF01416"/>
    </source>
</evidence>
<evidence type="ECO:0000256" key="3">
    <source>
        <dbReference type="ARBA" id="ARBA00023235"/>
    </source>
</evidence>
<dbReference type="GO" id="GO:0160147">
    <property type="term" value="F:tRNA pseudouridine(38-40) synthase activity"/>
    <property type="evidence" value="ECO:0007669"/>
    <property type="project" value="UniProtKB-EC"/>
</dbReference>
<sequence length="335" mass="38762">MGNFLSRPYTKPQIIYGNSDYSPHPFMKVTSTKSSVALCFIVNRFQNLRPLQTELIGTLSSLQLISDEDINNMRKIGYQQACPFECNSIFSVVSLTLNIPKGMKKDQLIKRINHEMAPSKILGSIIFFEKIMFSSKKYVDLLSFHYLLPLSLLKENINSPSEISDFEFSDISSLFEGTFLFQNFNQIPNSPTSIKNTNIKTIQTFDVIKTIFLQNKLYCCLLIEGKSFFKGQIEKIVNLFVHVVKNKINKEEVKKYLDYEMYKINPAPEMPLILTFVKFDNFKKSLNTNQNEDDLAFNDCRNVKVENLNKLQLEISKFYENGALDSWIQNDFSEK</sequence>
<comment type="catalytic activity">
    <reaction evidence="4">
        <text>uridine(38/39/40) in tRNA = pseudouridine(38/39/40) in tRNA</text>
        <dbReference type="Rhea" id="RHEA:22376"/>
        <dbReference type="Rhea" id="RHEA-COMP:10085"/>
        <dbReference type="Rhea" id="RHEA-COMP:10087"/>
        <dbReference type="ChEBI" id="CHEBI:65314"/>
        <dbReference type="ChEBI" id="CHEBI:65315"/>
        <dbReference type="EC" id="5.4.99.12"/>
    </reaction>
</comment>
<dbReference type="Gene3D" id="3.30.70.660">
    <property type="entry name" value="Pseudouridine synthase I, catalytic domain, C-terminal subdomain"/>
    <property type="match status" value="1"/>
</dbReference>
<evidence type="ECO:0000256" key="4">
    <source>
        <dbReference type="RuleBase" id="RU003792"/>
    </source>
</evidence>
<evidence type="ECO:0000256" key="2">
    <source>
        <dbReference type="ARBA" id="ARBA00022694"/>
    </source>
</evidence>
<dbReference type="InterPro" id="IPR020103">
    <property type="entry name" value="PsdUridine_synth_cat_dom_sf"/>
</dbReference>
<dbReference type="VEuPathDB" id="TrichDB:TRFO_37327"/>
<dbReference type="AlphaFoldDB" id="A0A1J4JCS2"/>
<dbReference type="GO" id="GO:1990481">
    <property type="term" value="P:mRNA pseudouridine synthesis"/>
    <property type="evidence" value="ECO:0007669"/>
    <property type="project" value="TreeGrafter"/>
</dbReference>
<proteinExistence type="inferred from homology"/>
<organism evidence="6 7">
    <name type="scientific">Tritrichomonas foetus</name>
    <dbReference type="NCBI Taxonomy" id="1144522"/>
    <lineage>
        <taxon>Eukaryota</taxon>
        <taxon>Metamonada</taxon>
        <taxon>Parabasalia</taxon>
        <taxon>Tritrichomonadida</taxon>
        <taxon>Tritrichomonadidae</taxon>
        <taxon>Tritrichomonas</taxon>
    </lineage>
</organism>